<accession>A0A4V1LFX6</accession>
<reference evidence="1 2" key="1">
    <citation type="journal article" date="2019" name="Int. J. Syst. Evol. Microbiol.">
        <title>Anaerobacillus alkaliphilus sp. nov., a novel alkaliphilic and moderately halophilic bacterium.</title>
        <authorList>
            <person name="Borsodi A.K."/>
            <person name="Aszalos J.M."/>
            <person name="Bihari P."/>
            <person name="Nagy I."/>
            <person name="Schumann P."/>
            <person name="Sproer C."/>
            <person name="Kovacs A.L."/>
            <person name="Boka K."/>
            <person name="Dobosy P."/>
            <person name="Ovari M."/>
            <person name="Szili-Kovacs T."/>
            <person name="Toth E."/>
        </authorList>
    </citation>
    <scope>NUCLEOTIDE SEQUENCE [LARGE SCALE GENOMIC DNA]</scope>
    <source>
        <strain evidence="1 2">B16-10</strain>
    </source>
</reference>
<gene>
    <name evidence="1" type="ORF">DS745_15620</name>
</gene>
<dbReference type="OrthoDB" id="2972152at2"/>
<dbReference type="Gene3D" id="3.10.20.30">
    <property type="match status" value="1"/>
</dbReference>
<organism evidence="1 2">
    <name type="scientific">Anaerobacillus alkaliphilus</name>
    <dbReference type="NCBI Taxonomy" id="1548597"/>
    <lineage>
        <taxon>Bacteria</taxon>
        <taxon>Bacillati</taxon>
        <taxon>Bacillota</taxon>
        <taxon>Bacilli</taxon>
        <taxon>Bacillales</taxon>
        <taxon>Bacillaceae</taxon>
        <taxon>Anaerobacillus</taxon>
    </lineage>
</organism>
<dbReference type="InterPro" id="IPR003749">
    <property type="entry name" value="ThiS/MoaD-like"/>
</dbReference>
<evidence type="ECO:0000313" key="1">
    <source>
        <dbReference type="EMBL" id="RXI97794.1"/>
    </source>
</evidence>
<protein>
    <recommendedName>
        <fullName evidence="3">MoaD/ThiS family protein</fullName>
    </recommendedName>
</protein>
<sequence>MTYKNKMIVKVVSFIPYLDIIQEEYYLEQTLSIGEFLVTLGLKWDEDALVVVNRVICSDEAKKLQDGDVIELLIPLSGG</sequence>
<dbReference type="EMBL" id="QOUX01000046">
    <property type="protein sequence ID" value="RXI97794.1"/>
    <property type="molecule type" value="Genomic_DNA"/>
</dbReference>
<dbReference type="RefSeq" id="WP_129079157.1">
    <property type="nucleotide sequence ID" value="NZ_QOUX01000046.1"/>
</dbReference>
<dbReference type="InterPro" id="IPR012675">
    <property type="entry name" value="Beta-grasp_dom_sf"/>
</dbReference>
<dbReference type="AlphaFoldDB" id="A0A4V1LFX6"/>
<comment type="caution">
    <text evidence="1">The sequence shown here is derived from an EMBL/GenBank/DDBJ whole genome shotgun (WGS) entry which is preliminary data.</text>
</comment>
<evidence type="ECO:0000313" key="2">
    <source>
        <dbReference type="Proteomes" id="UP000290649"/>
    </source>
</evidence>
<dbReference type="InterPro" id="IPR016155">
    <property type="entry name" value="Mopterin_synth/thiamin_S_b"/>
</dbReference>
<keyword evidence="2" id="KW-1185">Reference proteome</keyword>
<name>A0A4V1LFX6_9BACI</name>
<evidence type="ECO:0008006" key="3">
    <source>
        <dbReference type="Google" id="ProtNLM"/>
    </source>
</evidence>
<dbReference type="Proteomes" id="UP000290649">
    <property type="component" value="Unassembled WGS sequence"/>
</dbReference>
<proteinExistence type="predicted"/>
<dbReference type="Pfam" id="PF02597">
    <property type="entry name" value="ThiS"/>
    <property type="match status" value="1"/>
</dbReference>
<dbReference type="SUPFAM" id="SSF54285">
    <property type="entry name" value="MoaD/ThiS"/>
    <property type="match status" value="1"/>
</dbReference>